<dbReference type="InterPro" id="IPR011990">
    <property type="entry name" value="TPR-like_helical_dom_sf"/>
</dbReference>
<dbReference type="InterPro" id="IPR002586">
    <property type="entry name" value="CobQ/CobB/MinD/ParA_Nub-bd_dom"/>
</dbReference>
<reference evidence="2 3" key="1">
    <citation type="submission" date="2024-09" db="EMBL/GenBank/DDBJ databases">
        <authorList>
            <person name="Sun Q."/>
            <person name="Mori K."/>
        </authorList>
    </citation>
    <scope>NUCLEOTIDE SEQUENCE [LARGE SCALE GENOMIC DNA]</scope>
    <source>
        <strain evidence="2 3">JCM 3307</strain>
    </source>
</reference>
<gene>
    <name evidence="2" type="primary">fxsT</name>
    <name evidence="2" type="ORF">ACFFTR_18270</name>
</gene>
<dbReference type="Pfam" id="PF01656">
    <property type="entry name" value="CbiA"/>
    <property type="match status" value="1"/>
</dbReference>
<dbReference type="PANTHER" id="PTHR46082:SF6">
    <property type="entry name" value="AAA+ ATPASE DOMAIN-CONTAINING PROTEIN-RELATED"/>
    <property type="match status" value="1"/>
</dbReference>
<dbReference type="InterPro" id="IPR035897">
    <property type="entry name" value="Toll_tir_struct_dom_sf"/>
</dbReference>
<dbReference type="Pfam" id="PF13424">
    <property type="entry name" value="TPR_12"/>
    <property type="match status" value="3"/>
</dbReference>
<dbReference type="Gene3D" id="3.40.50.10140">
    <property type="entry name" value="Toll/interleukin-1 receptor homology (TIR) domain"/>
    <property type="match status" value="1"/>
</dbReference>
<dbReference type="Pfam" id="PF25000">
    <property type="entry name" value="DUF7779"/>
    <property type="match status" value="1"/>
</dbReference>
<dbReference type="NCBIfam" id="NF040586">
    <property type="entry name" value="FxSxx_TPR"/>
    <property type="match status" value="1"/>
</dbReference>
<dbReference type="Pfam" id="PF13374">
    <property type="entry name" value="TPR_10"/>
    <property type="match status" value="2"/>
</dbReference>
<organism evidence="2 3">
    <name type="scientific">Dactylosporangium vinaceum</name>
    <dbReference type="NCBI Taxonomy" id="53362"/>
    <lineage>
        <taxon>Bacteria</taxon>
        <taxon>Bacillati</taxon>
        <taxon>Actinomycetota</taxon>
        <taxon>Actinomycetes</taxon>
        <taxon>Micromonosporales</taxon>
        <taxon>Micromonosporaceae</taxon>
        <taxon>Dactylosporangium</taxon>
    </lineage>
</organism>
<evidence type="ECO:0000313" key="3">
    <source>
        <dbReference type="Proteomes" id="UP001589608"/>
    </source>
</evidence>
<dbReference type="InterPro" id="IPR000157">
    <property type="entry name" value="TIR_dom"/>
</dbReference>
<protein>
    <submittedName>
        <fullName evidence="2">FxSxx-COOH system tetratricopeptide repeat protein</fullName>
    </submittedName>
</protein>
<dbReference type="InterPro" id="IPR056681">
    <property type="entry name" value="DUF7779"/>
</dbReference>
<proteinExistence type="predicted"/>
<feature type="domain" description="TIR" evidence="1">
    <location>
        <begin position="337"/>
        <end position="464"/>
    </location>
</feature>
<dbReference type="NCBIfam" id="NF047398">
    <property type="entry name" value="AAA_KGGVGR"/>
    <property type="match status" value="1"/>
</dbReference>
<accession>A0ABV5M858</accession>
<dbReference type="PROSITE" id="PS50104">
    <property type="entry name" value="TIR"/>
    <property type="match status" value="1"/>
</dbReference>
<dbReference type="InterPro" id="IPR053137">
    <property type="entry name" value="NLR-like"/>
</dbReference>
<dbReference type="SUPFAM" id="SSF52540">
    <property type="entry name" value="P-loop containing nucleoside triphosphate hydrolases"/>
    <property type="match status" value="2"/>
</dbReference>
<dbReference type="Proteomes" id="UP001589608">
    <property type="component" value="Unassembled WGS sequence"/>
</dbReference>
<dbReference type="InterPro" id="IPR002182">
    <property type="entry name" value="NB-ARC"/>
</dbReference>
<dbReference type="Gene3D" id="1.25.40.10">
    <property type="entry name" value="Tetratricopeptide repeat domain"/>
    <property type="match status" value="2"/>
</dbReference>
<dbReference type="SUPFAM" id="SSF52200">
    <property type="entry name" value="Toll/Interleukin receptor TIR domain"/>
    <property type="match status" value="1"/>
</dbReference>
<sequence length="1311" mass="146198">MTVTEQAPPAPGQIVTFYSYKGGSGRTMTLANVAWILASNGHRVLVVDWDLESPGLHRYFHPFLLDKELRNSPGVIEMLTGFVTAALQPDRDDDLGWIDAAAQVLDHAVSLEWRFPGKGGVDLLPSGRQTRSYAAAVSTFDWPKFYDRLPGAAFIEALARNMRQHYDYILVDSRTGLSDAAGVCTVLLPDVVVNCFTLSIQSVDGAVAVSESIRHQRRGRPLRFLPVLMRVEDAEQVKLEIGRDHARRRFRPFLEHASPDEANRYWGDVEVPYKPYFAYEEILATFAERPRLETSLLAAFERLVGVLTQGQVREMPAIDESERRRWLQKFERPRPSSASDVLISYAAVDRMWAEWIQQRLVDVDMRVTLLDIDSVAGPHFTGELERRLATVGRTLVLLSKDYVSSPQAAQLWALLDSRSSAGTPAVVPIRLDSTRLSPPFTERLPAELANQPRDRAHEALLIALGVPQHSPTGAPLEETGPRFPGVLPPIWNVPQRNPGFTGRRDTLEQLRDRLSASVTVVVPQALYGLGGVGKTQVAIEYAYRFAADYDLVWWISAEQVSQVRSALGELARELRLQEADTLGESVRMVRDALRQGRPGRWLLIFDNVGDPETIREFIPQGPGHVLLTSRNQEWTQDATVVEITTFSRSESITFLTRRVQGLAVTDADAVANRLGDLPLAIEQAAAWLSETGMPVTRYLELLDTQPLRILDENPPVGYDRSTAATWQLSLEQLRKQSPAAAKLLEICAFFAPEPIPTRLLYTPRFTAPLLEYDPALHDPIRQGRLIRQIGRYALASVDSGQTIMQIHRLVQAVIQDSLTPAEREENRKHVYQVLATAERADPDEVASWPAYARLLPHVRGSRANHSSDMQVRLFVVDVVRYLWSRGDFSSSQELAEETVQLWRGDPRIGEDQVTLLLDFHLGNALRSQAMFDRALDIDQRALERLKETVEEEDDPYIVMTAGGVAADLRALGRFEEARVLAEETYERAQRTFGEDHDRTLLAANNVAVSLRLVGDFNGAANYDEDTLSRRRRVFGERHLYTLLAANNYAHDLRAIGRFDESKELLEKTLQTYRSLVGESAPATLRAAKNMAVTLRKLGDIRGARQLTGETLQRYRDLHGEEHPDTLSCLMNAAFEESALGNGDAAERIARQVLAGYESLYDERHPFRLAALNNLAIFVRLGGAAKAAKALSEQATELFERALGPEHPYTLSSRINLANALVDDGDPAGARAIDESVKAALERILGVDNPDTLAAAANLVDSRRITGDTAGADELLAVTLDRSRRRLGENHPNTLAMEEGRRLNCDISPPPT</sequence>
<dbReference type="SUPFAM" id="SSF48452">
    <property type="entry name" value="TPR-like"/>
    <property type="match status" value="3"/>
</dbReference>
<dbReference type="Pfam" id="PF00931">
    <property type="entry name" value="NB-ARC"/>
    <property type="match status" value="1"/>
</dbReference>
<evidence type="ECO:0000313" key="2">
    <source>
        <dbReference type="EMBL" id="MFB9445024.1"/>
    </source>
</evidence>
<dbReference type="Pfam" id="PF13676">
    <property type="entry name" value="TIR_2"/>
    <property type="match status" value="1"/>
</dbReference>
<dbReference type="RefSeq" id="WP_223095224.1">
    <property type="nucleotide sequence ID" value="NZ_CP061913.1"/>
</dbReference>
<evidence type="ECO:0000259" key="1">
    <source>
        <dbReference type="PROSITE" id="PS50104"/>
    </source>
</evidence>
<keyword evidence="3" id="KW-1185">Reference proteome</keyword>
<dbReference type="Gene3D" id="3.40.50.300">
    <property type="entry name" value="P-loop containing nucleotide triphosphate hydrolases"/>
    <property type="match status" value="2"/>
</dbReference>
<dbReference type="PANTHER" id="PTHR46082">
    <property type="entry name" value="ATP/GTP-BINDING PROTEIN-RELATED"/>
    <property type="match status" value="1"/>
</dbReference>
<dbReference type="EMBL" id="JBHMCA010000035">
    <property type="protein sequence ID" value="MFB9445024.1"/>
    <property type="molecule type" value="Genomic_DNA"/>
</dbReference>
<dbReference type="InterPro" id="IPR027417">
    <property type="entry name" value="P-loop_NTPase"/>
</dbReference>
<comment type="caution">
    <text evidence="2">The sequence shown here is derived from an EMBL/GenBank/DDBJ whole genome shotgun (WGS) entry which is preliminary data.</text>
</comment>
<name>A0ABV5M858_9ACTN</name>